<evidence type="ECO:0000313" key="2">
    <source>
        <dbReference type="Proteomes" id="UP000054018"/>
    </source>
</evidence>
<proteinExistence type="predicted"/>
<accession>A0A0C9YZC5</accession>
<protein>
    <submittedName>
        <fullName evidence="1">Uncharacterized protein</fullName>
    </submittedName>
</protein>
<dbReference type="OrthoDB" id="1844152at2759"/>
<sequence length="112" mass="12411">ARRNAFQSLDLESLDSLYRPSTPRGHQKYTDELSLIEAANGFAEVDSPIGPEINSNRYHISVARTHLTLNLGLYYPAIEDGVHTAFKELLDLMNNGAIDELLSFTADTDTAD</sequence>
<dbReference type="Proteomes" id="UP000054018">
    <property type="component" value="Unassembled WGS sequence"/>
</dbReference>
<evidence type="ECO:0000313" key="1">
    <source>
        <dbReference type="EMBL" id="KIK13213.1"/>
    </source>
</evidence>
<gene>
    <name evidence="1" type="ORF">PISMIDRAFT_646213</name>
</gene>
<feature type="non-terminal residue" evidence="1">
    <location>
        <position position="112"/>
    </location>
</feature>
<dbReference type="HOGENOM" id="CLU_2151786_0_0_1"/>
<feature type="non-terminal residue" evidence="1">
    <location>
        <position position="1"/>
    </location>
</feature>
<reference evidence="2" key="2">
    <citation type="submission" date="2015-01" db="EMBL/GenBank/DDBJ databases">
        <title>Evolutionary Origins and Diversification of the Mycorrhizal Mutualists.</title>
        <authorList>
            <consortium name="DOE Joint Genome Institute"/>
            <consortium name="Mycorrhizal Genomics Consortium"/>
            <person name="Kohler A."/>
            <person name="Kuo A."/>
            <person name="Nagy L.G."/>
            <person name="Floudas D."/>
            <person name="Copeland A."/>
            <person name="Barry K.W."/>
            <person name="Cichocki N."/>
            <person name="Veneault-Fourrey C."/>
            <person name="LaButti K."/>
            <person name="Lindquist E.A."/>
            <person name="Lipzen A."/>
            <person name="Lundell T."/>
            <person name="Morin E."/>
            <person name="Murat C."/>
            <person name="Riley R."/>
            <person name="Ohm R."/>
            <person name="Sun H."/>
            <person name="Tunlid A."/>
            <person name="Henrissat B."/>
            <person name="Grigoriev I.V."/>
            <person name="Hibbett D.S."/>
            <person name="Martin F."/>
        </authorList>
    </citation>
    <scope>NUCLEOTIDE SEQUENCE [LARGE SCALE GENOMIC DNA]</scope>
    <source>
        <strain evidence="2">441</strain>
    </source>
</reference>
<keyword evidence="2" id="KW-1185">Reference proteome</keyword>
<dbReference type="STRING" id="765257.A0A0C9YZC5"/>
<organism evidence="1 2">
    <name type="scientific">Pisolithus microcarpus 441</name>
    <dbReference type="NCBI Taxonomy" id="765257"/>
    <lineage>
        <taxon>Eukaryota</taxon>
        <taxon>Fungi</taxon>
        <taxon>Dikarya</taxon>
        <taxon>Basidiomycota</taxon>
        <taxon>Agaricomycotina</taxon>
        <taxon>Agaricomycetes</taxon>
        <taxon>Agaricomycetidae</taxon>
        <taxon>Boletales</taxon>
        <taxon>Sclerodermatineae</taxon>
        <taxon>Pisolithaceae</taxon>
        <taxon>Pisolithus</taxon>
    </lineage>
</organism>
<reference evidence="1 2" key="1">
    <citation type="submission" date="2014-04" db="EMBL/GenBank/DDBJ databases">
        <authorList>
            <consortium name="DOE Joint Genome Institute"/>
            <person name="Kuo A."/>
            <person name="Kohler A."/>
            <person name="Costa M.D."/>
            <person name="Nagy L.G."/>
            <person name="Floudas D."/>
            <person name="Copeland A."/>
            <person name="Barry K.W."/>
            <person name="Cichocki N."/>
            <person name="Veneault-Fourrey C."/>
            <person name="LaButti K."/>
            <person name="Lindquist E.A."/>
            <person name="Lipzen A."/>
            <person name="Lundell T."/>
            <person name="Morin E."/>
            <person name="Murat C."/>
            <person name="Sun H."/>
            <person name="Tunlid A."/>
            <person name="Henrissat B."/>
            <person name="Grigoriev I.V."/>
            <person name="Hibbett D.S."/>
            <person name="Martin F."/>
            <person name="Nordberg H.P."/>
            <person name="Cantor M.N."/>
            <person name="Hua S.X."/>
        </authorList>
    </citation>
    <scope>NUCLEOTIDE SEQUENCE [LARGE SCALE GENOMIC DNA]</scope>
    <source>
        <strain evidence="1 2">441</strain>
    </source>
</reference>
<dbReference type="EMBL" id="KN834011">
    <property type="protein sequence ID" value="KIK13213.1"/>
    <property type="molecule type" value="Genomic_DNA"/>
</dbReference>
<name>A0A0C9YZC5_9AGAM</name>
<dbReference type="AlphaFoldDB" id="A0A0C9YZC5"/>